<dbReference type="CDD" id="cd08010">
    <property type="entry name" value="MltG_like"/>
    <property type="match status" value="1"/>
</dbReference>
<dbReference type="PANTHER" id="PTHR30518:SF2">
    <property type="entry name" value="ENDOLYTIC MUREIN TRANSGLYCOSYLASE"/>
    <property type="match status" value="1"/>
</dbReference>
<keyword evidence="5 9" id="KW-0456">Lyase</keyword>
<keyword evidence="2 8" id="KW-0812">Transmembrane</keyword>
<evidence type="ECO:0000256" key="1">
    <source>
        <dbReference type="ARBA" id="ARBA00022475"/>
    </source>
</evidence>
<evidence type="ECO:0000256" key="7">
    <source>
        <dbReference type="SAM" id="MobiDB-lite"/>
    </source>
</evidence>
<evidence type="ECO:0000256" key="6">
    <source>
        <dbReference type="ARBA" id="ARBA00023316"/>
    </source>
</evidence>
<keyword evidence="4 8" id="KW-0472">Membrane</keyword>
<dbReference type="Pfam" id="PF02618">
    <property type="entry name" value="YceG"/>
    <property type="match status" value="1"/>
</dbReference>
<dbReference type="EMBL" id="CZKA01000014">
    <property type="protein sequence ID" value="CUR54713.1"/>
    <property type="molecule type" value="Genomic_DNA"/>
</dbReference>
<feature type="region of interest" description="Disordered" evidence="7">
    <location>
        <begin position="1"/>
        <end position="25"/>
    </location>
</feature>
<evidence type="ECO:0000256" key="5">
    <source>
        <dbReference type="ARBA" id="ARBA00023239"/>
    </source>
</evidence>
<evidence type="ECO:0000256" key="2">
    <source>
        <dbReference type="ARBA" id="ARBA00022692"/>
    </source>
</evidence>
<keyword evidence="1" id="KW-1003">Cell membrane</keyword>
<accession>A0A2P2BYB1</accession>
<sequence>MSDLGLGVEDDQSSPQPREGRNHRKGRGISGCLAVLVAFALLAGGAYFVVTKGVQAISDKLGGPEDYPGPGSGKVVVEVHEGDTGADIGNTLKAKGVVKSVTAFTDAYAANPDSTGVQVGFYQLKKEMKASDAVELLVDPANLVKDSVTIPEGLRVVDTIAILAKKTDFTKKQFTKVLDSPDALGLPDYAEGNAEGYLFPATYAFPPTATPTSMLKAMVDRWRQSAEEVDLEAGAEALGYTPAEMMTIASLVQAEGRGDVMPKISRVIYNRLENPDNGITNGLLQIDATVNFALDRSLVAVPTTEDTQVDSPYNTYQNAGLPPGPIEAPGDEALQAALNPVDGDWLFYVTVNLATGKTKFTDSYDEFLQFKDELDVYCETKSDRC</sequence>
<gene>
    <name evidence="9" type="ORF">NOCA2210063</name>
</gene>
<reference evidence="9" key="1">
    <citation type="submission" date="2015-08" db="EMBL/GenBank/DDBJ databases">
        <authorList>
            <person name="Babu N.S."/>
            <person name="Beckwith C.J."/>
            <person name="Beseler K.G."/>
            <person name="Brison A."/>
            <person name="Carone J.V."/>
            <person name="Caskin T.P."/>
            <person name="Diamond M."/>
            <person name="Durham M.E."/>
            <person name="Foxe J.M."/>
            <person name="Go M."/>
            <person name="Henderson B.A."/>
            <person name="Jones I.B."/>
            <person name="McGettigan J.A."/>
            <person name="Micheletti S.J."/>
            <person name="Nasrallah M.E."/>
            <person name="Ortiz D."/>
            <person name="Piller C.R."/>
            <person name="Privatt S.R."/>
            <person name="Schneider S.L."/>
            <person name="Sharp S."/>
            <person name="Smith T.C."/>
            <person name="Stanton J.D."/>
            <person name="Ullery H.E."/>
            <person name="Wilson R.J."/>
            <person name="Serrano M.G."/>
            <person name="Buck G."/>
            <person name="Lee V."/>
            <person name="Wang Y."/>
            <person name="Carvalho R."/>
            <person name="Voegtly L."/>
            <person name="Shi R."/>
            <person name="Duckworth R."/>
            <person name="Johnson A."/>
            <person name="Loviza R."/>
            <person name="Walstead R."/>
            <person name="Shah Z."/>
            <person name="Kiflezghi M."/>
            <person name="Wade K."/>
            <person name="Ball S.L."/>
            <person name="Bradley K.W."/>
            <person name="Asai D.J."/>
            <person name="Bowman C.A."/>
            <person name="Russell D.A."/>
            <person name="Pope W.H."/>
            <person name="Jacobs-Sera D."/>
            <person name="Hendrix R.W."/>
            <person name="Hatfull G.F."/>
        </authorList>
    </citation>
    <scope>NUCLEOTIDE SEQUENCE</scope>
</reference>
<evidence type="ECO:0000256" key="3">
    <source>
        <dbReference type="ARBA" id="ARBA00022989"/>
    </source>
</evidence>
<name>A0A2P2BYB1_9ZZZZ</name>
<keyword evidence="3 8" id="KW-1133">Transmembrane helix</keyword>
<keyword evidence="6" id="KW-0961">Cell wall biogenesis/degradation</keyword>
<protein>
    <submittedName>
        <fullName evidence="9">Aminodeoxychorismate lyase</fullName>
    </submittedName>
</protein>
<dbReference type="GO" id="GO:0016829">
    <property type="term" value="F:lyase activity"/>
    <property type="evidence" value="ECO:0007669"/>
    <property type="project" value="UniProtKB-KW"/>
</dbReference>
<dbReference type="PANTHER" id="PTHR30518">
    <property type="entry name" value="ENDOLYTIC MUREIN TRANSGLYCOSYLASE"/>
    <property type="match status" value="1"/>
</dbReference>
<proteinExistence type="inferred from homology"/>
<organism evidence="9">
    <name type="scientific">metagenome</name>
    <dbReference type="NCBI Taxonomy" id="256318"/>
    <lineage>
        <taxon>unclassified sequences</taxon>
        <taxon>metagenomes</taxon>
    </lineage>
</organism>
<evidence type="ECO:0000313" key="9">
    <source>
        <dbReference type="EMBL" id="CUR54713.1"/>
    </source>
</evidence>
<evidence type="ECO:0000256" key="8">
    <source>
        <dbReference type="SAM" id="Phobius"/>
    </source>
</evidence>
<dbReference type="GO" id="GO:0071555">
    <property type="term" value="P:cell wall organization"/>
    <property type="evidence" value="ECO:0007669"/>
    <property type="project" value="UniProtKB-KW"/>
</dbReference>
<dbReference type="HAMAP" id="MF_02065">
    <property type="entry name" value="MltG"/>
    <property type="match status" value="1"/>
</dbReference>
<evidence type="ECO:0000256" key="4">
    <source>
        <dbReference type="ARBA" id="ARBA00023136"/>
    </source>
</evidence>
<dbReference type="Gene3D" id="3.30.1490.480">
    <property type="entry name" value="Endolytic murein transglycosylase"/>
    <property type="match status" value="1"/>
</dbReference>
<feature type="transmembrane region" description="Helical" evidence="8">
    <location>
        <begin position="28"/>
        <end position="50"/>
    </location>
</feature>
<dbReference type="AlphaFoldDB" id="A0A2P2BYB1"/>
<dbReference type="NCBIfam" id="TIGR00247">
    <property type="entry name" value="endolytic transglycosylase MltG"/>
    <property type="match status" value="1"/>
</dbReference>
<dbReference type="InterPro" id="IPR003770">
    <property type="entry name" value="MLTG-like"/>
</dbReference>